<dbReference type="PANTHER" id="PTHR19134:SF449">
    <property type="entry name" value="TYROSINE-PROTEIN PHOSPHATASE 1"/>
    <property type="match status" value="1"/>
</dbReference>
<keyword evidence="3" id="KW-1185">Reference proteome</keyword>
<proteinExistence type="predicted"/>
<comment type="caution">
    <text evidence="2">The sequence shown here is derived from an EMBL/GenBank/DDBJ whole genome shotgun (WGS) entry which is preliminary data.</text>
</comment>
<dbReference type="PROSITE" id="PS50055">
    <property type="entry name" value="TYR_PHOSPHATASE_PTP"/>
    <property type="match status" value="1"/>
</dbReference>
<dbReference type="OrthoDB" id="10253954at2759"/>
<name>A0A0M0KAL2_9EUKA</name>
<evidence type="ECO:0000313" key="2">
    <source>
        <dbReference type="EMBL" id="KOO35881.1"/>
    </source>
</evidence>
<accession>A0A0M0KAL2</accession>
<dbReference type="SUPFAM" id="SSF52799">
    <property type="entry name" value="(Phosphotyrosine protein) phosphatases II"/>
    <property type="match status" value="1"/>
</dbReference>
<sequence length="214" mass="24611">MEAEPISPNSQALSHAVQSKLHRWCSLGEAPEYYDLCNRGPHKPTVSHPLNRFGGNMGPYVDAMLPLRSVEAHPWFVATMCPKRETFAHFWSMVWEMGSRVIINLTHERDRVGSGPSDKRERYWPPFNDVDERELAHWPILPRTLFTESCEQVPALLRYAIELSGPVPRDGGPRPTRVVALYWYSRWIDFPSSTSIGSRPFYENAWAVLHIAMH</sequence>
<dbReference type="PANTHER" id="PTHR19134">
    <property type="entry name" value="RECEPTOR-TYPE TYROSINE-PROTEIN PHOSPHATASE"/>
    <property type="match status" value="1"/>
</dbReference>
<organism evidence="2 3">
    <name type="scientific">Chrysochromulina tobinii</name>
    <dbReference type="NCBI Taxonomy" id="1460289"/>
    <lineage>
        <taxon>Eukaryota</taxon>
        <taxon>Haptista</taxon>
        <taxon>Haptophyta</taxon>
        <taxon>Prymnesiophyceae</taxon>
        <taxon>Prymnesiales</taxon>
        <taxon>Chrysochromulinaceae</taxon>
        <taxon>Chrysochromulina</taxon>
    </lineage>
</organism>
<dbReference type="InterPro" id="IPR050348">
    <property type="entry name" value="Protein-Tyr_Phosphatase"/>
</dbReference>
<gene>
    <name evidence="2" type="ORF">Ctob_014661</name>
</gene>
<dbReference type="AlphaFoldDB" id="A0A0M0KAL2"/>
<evidence type="ECO:0000313" key="3">
    <source>
        <dbReference type="Proteomes" id="UP000037460"/>
    </source>
</evidence>
<dbReference type="Gene3D" id="3.90.190.10">
    <property type="entry name" value="Protein tyrosine phosphatase superfamily"/>
    <property type="match status" value="1"/>
</dbReference>
<evidence type="ECO:0000259" key="1">
    <source>
        <dbReference type="PROSITE" id="PS50055"/>
    </source>
</evidence>
<reference evidence="3" key="1">
    <citation type="journal article" date="2015" name="PLoS Genet.">
        <title>Genome Sequence and Transcriptome Analyses of Chrysochromulina tobin: Metabolic Tools for Enhanced Algal Fitness in the Prominent Order Prymnesiales (Haptophyceae).</title>
        <authorList>
            <person name="Hovde B.T."/>
            <person name="Deodato C.R."/>
            <person name="Hunsperger H.M."/>
            <person name="Ryken S.A."/>
            <person name="Yost W."/>
            <person name="Jha R.K."/>
            <person name="Patterson J."/>
            <person name="Monnat R.J. Jr."/>
            <person name="Barlow S.B."/>
            <person name="Starkenburg S.R."/>
            <person name="Cattolico R.A."/>
        </authorList>
    </citation>
    <scope>NUCLEOTIDE SEQUENCE</scope>
    <source>
        <strain evidence="3">CCMP291</strain>
    </source>
</reference>
<dbReference type="InterPro" id="IPR029021">
    <property type="entry name" value="Prot-tyrosine_phosphatase-like"/>
</dbReference>
<dbReference type="Proteomes" id="UP000037460">
    <property type="component" value="Unassembled WGS sequence"/>
</dbReference>
<dbReference type="Pfam" id="PF00102">
    <property type="entry name" value="Y_phosphatase"/>
    <property type="match status" value="1"/>
</dbReference>
<dbReference type="InterPro" id="IPR000242">
    <property type="entry name" value="PTP_cat"/>
</dbReference>
<dbReference type="GO" id="GO:0004725">
    <property type="term" value="F:protein tyrosine phosphatase activity"/>
    <property type="evidence" value="ECO:0007669"/>
    <property type="project" value="InterPro"/>
</dbReference>
<dbReference type="EMBL" id="JWZX01000718">
    <property type="protein sequence ID" value="KOO35881.1"/>
    <property type="molecule type" value="Genomic_DNA"/>
</dbReference>
<protein>
    <recommendedName>
        <fullName evidence="1">Tyrosine-protein phosphatase domain-containing protein</fullName>
    </recommendedName>
</protein>
<feature type="domain" description="Tyrosine-protein phosphatase" evidence="1">
    <location>
        <begin position="60"/>
        <end position="214"/>
    </location>
</feature>
<feature type="non-terminal residue" evidence="2">
    <location>
        <position position="214"/>
    </location>
</feature>